<gene>
    <name evidence="1" type="ORF">SAMN02745229_03417</name>
</gene>
<dbReference type="GeneID" id="89511123"/>
<dbReference type="Proteomes" id="UP000184278">
    <property type="component" value="Unassembled WGS sequence"/>
</dbReference>
<dbReference type="Pfam" id="PF17723">
    <property type="entry name" value="RHH_8"/>
    <property type="match status" value="1"/>
</dbReference>
<dbReference type="EMBL" id="FQXK01000036">
    <property type="protein sequence ID" value="SHI66005.1"/>
    <property type="molecule type" value="Genomic_DNA"/>
</dbReference>
<keyword evidence="2" id="KW-1185">Reference proteome</keyword>
<protein>
    <recommendedName>
        <fullName evidence="3">CopG family transcriptional regulator</fullName>
    </recommendedName>
</protein>
<reference evidence="2" key="1">
    <citation type="submission" date="2016-11" db="EMBL/GenBank/DDBJ databases">
        <authorList>
            <person name="Varghese N."/>
            <person name="Submissions S."/>
        </authorList>
    </citation>
    <scope>NUCLEOTIDE SEQUENCE [LARGE SCALE GENOMIC DNA]</scope>
    <source>
        <strain evidence="2">DSM 3071</strain>
    </source>
</reference>
<dbReference type="STRING" id="1121131.SAMN02745229_03417"/>
<proteinExistence type="predicted"/>
<dbReference type="InterPro" id="IPR041088">
    <property type="entry name" value="RHH_8"/>
</dbReference>
<dbReference type="OrthoDB" id="8656394at2"/>
<name>A0A1M6CY55_BUTFI</name>
<accession>A0A1M6CY55</accession>
<dbReference type="RefSeq" id="WP_073389547.1">
    <property type="nucleotide sequence ID" value="NZ_FQXK01000036.1"/>
</dbReference>
<sequence length="131" mass="14984">MEGNTENIAVNMNVATLSQIELLVDLGYYSDTNDFINQSVRQALEQKQSVIENEAYRHHRYNEEWFTGIYVFTENQLIRAKETGKKIKISGYGIVVIDNELDELAIEAIESIDIKGKVIASDTVKEHFSLR</sequence>
<evidence type="ECO:0000313" key="2">
    <source>
        <dbReference type="Proteomes" id="UP000184278"/>
    </source>
</evidence>
<organism evidence="1 2">
    <name type="scientific">Butyrivibrio fibrisolvens DSM 3071</name>
    <dbReference type="NCBI Taxonomy" id="1121131"/>
    <lineage>
        <taxon>Bacteria</taxon>
        <taxon>Bacillati</taxon>
        <taxon>Bacillota</taxon>
        <taxon>Clostridia</taxon>
        <taxon>Lachnospirales</taxon>
        <taxon>Lachnospiraceae</taxon>
        <taxon>Butyrivibrio</taxon>
    </lineage>
</organism>
<evidence type="ECO:0000313" key="1">
    <source>
        <dbReference type="EMBL" id="SHI66005.1"/>
    </source>
</evidence>
<dbReference type="AlphaFoldDB" id="A0A1M6CY55"/>
<evidence type="ECO:0008006" key="3">
    <source>
        <dbReference type="Google" id="ProtNLM"/>
    </source>
</evidence>